<keyword evidence="2" id="KW-1185">Reference proteome</keyword>
<dbReference type="AlphaFoldDB" id="S5VVY8"/>
<gene>
    <name evidence="1" type="ORF">B446_26210</name>
</gene>
<dbReference type="EMBL" id="CP006259">
    <property type="protein sequence ID" value="AGS72050.1"/>
    <property type="molecule type" value="Genomic_DNA"/>
</dbReference>
<dbReference type="RefSeq" id="WP_020942466.1">
    <property type="nucleotide sequence ID" value="NC_021985.1"/>
</dbReference>
<dbReference type="STRING" id="1214242.B446_26210"/>
<name>S5VVY8_STRC3</name>
<dbReference type="PATRIC" id="fig|1214242.5.peg.5369"/>
<dbReference type="SUPFAM" id="SSF160631">
    <property type="entry name" value="SMI1/KNR4-like"/>
    <property type="match status" value="1"/>
</dbReference>
<dbReference type="HOGENOM" id="CLU_1427247_0_0_11"/>
<sequence length="190" mass="21154">MGATVTEVMHAGHVAPTVGVDRLRSVWSWSSLLYNTDQQAGIPVDKQERFLLPRDYKQLCQAFGAGEFSQVVSVLCADETRVADLLRTWRLLLSNDDSSDGPFAPYRIHAPGKTGGLIPWGMSRAADAFYWQVTDGPIDAWPVLAKTEDSENWHRYEMTATEFLYRILADPGFRPYTVAQSAPGLSFEPA</sequence>
<dbReference type="Proteomes" id="UP000015423">
    <property type="component" value="Chromosome"/>
</dbReference>
<accession>S5VVY8</accession>
<evidence type="ECO:0000313" key="2">
    <source>
        <dbReference type="Proteomes" id="UP000015423"/>
    </source>
</evidence>
<proteinExistence type="predicted"/>
<evidence type="ECO:0008006" key="3">
    <source>
        <dbReference type="Google" id="ProtNLM"/>
    </source>
</evidence>
<dbReference type="InterPro" id="IPR037883">
    <property type="entry name" value="Knr4/Smi1-like_sf"/>
</dbReference>
<reference evidence="1 2" key="2">
    <citation type="journal article" date="2013" name="J. Biotechnol.">
        <title>Complete genome sequence of the kirromycin producer Streptomyces collinus Tu 365 consisting of a linear chromosome and two linear plasmids.</title>
        <authorList>
            <person name="Ruckert C."/>
            <person name="Szczepanowski R."/>
            <person name="Albersmeier A."/>
            <person name="Goesmann A."/>
            <person name="Iftime D."/>
            <person name="Musiol E.M."/>
            <person name="Blin K."/>
            <person name="Wohlleben W."/>
            <person name="Puhler A."/>
            <person name="Kalinowski J."/>
            <person name="Weber T."/>
        </authorList>
    </citation>
    <scope>NUCLEOTIDE SEQUENCE [LARGE SCALE GENOMIC DNA]</scope>
    <source>
        <strain evidence="2">DSM 40733 / Tue 365</strain>
    </source>
</reference>
<organism evidence="1 2">
    <name type="scientific">Streptomyces collinus (strain DSM 40733 / Tue 365)</name>
    <dbReference type="NCBI Taxonomy" id="1214242"/>
    <lineage>
        <taxon>Bacteria</taxon>
        <taxon>Bacillati</taxon>
        <taxon>Actinomycetota</taxon>
        <taxon>Actinomycetes</taxon>
        <taxon>Kitasatosporales</taxon>
        <taxon>Streptomycetaceae</taxon>
        <taxon>Streptomyces</taxon>
    </lineage>
</organism>
<evidence type="ECO:0000313" key="1">
    <source>
        <dbReference type="EMBL" id="AGS72050.1"/>
    </source>
</evidence>
<dbReference type="KEGG" id="sci:B446_26210"/>
<protein>
    <recommendedName>
        <fullName evidence="3">Knr4/Smi1-like domain-containing protein</fullName>
    </recommendedName>
</protein>
<reference evidence="2" key="1">
    <citation type="submission" date="2012-10" db="EMBL/GenBank/DDBJ databases">
        <title>The complete genome sequence of Streptomyces collinus Tu 365.</title>
        <authorList>
            <person name="Ruckert C."/>
            <person name="Szczepanowski R."/>
            <person name="Goesmann A."/>
            <person name="Pross E.K."/>
            <person name="Musiol E.M."/>
            <person name="Blin K."/>
            <person name="Wohlleben W."/>
            <person name="Puhler A."/>
            <person name="Weber T."/>
            <person name="Kalinowski J."/>
        </authorList>
    </citation>
    <scope>NUCLEOTIDE SEQUENCE [LARGE SCALE GENOMIC DNA]</scope>
    <source>
        <strain evidence="2">DSM 40733 / Tue 365</strain>
    </source>
</reference>